<proteinExistence type="predicted"/>
<reference evidence="1" key="3">
    <citation type="journal article" date="2019" name="Vet. Microbiol.">
        <title>Mutations associated with change of susceptibility to lincosamides and/or macrolides in field and laboratory-derived Mycoplasma californicum strains in Japan, and development of a rapid detection method for these mutations.</title>
        <authorList>
            <person name="Hata E."/>
            <person name="Nagai K."/>
            <person name="Murakami K."/>
        </authorList>
    </citation>
    <scope>NUCLEOTIDE SEQUENCE</scope>
    <source>
        <strain evidence="1">HAZ160_1</strain>
    </source>
</reference>
<name>A0AAT9F7Y4_9BACT</name>
<evidence type="ECO:0008006" key="2">
    <source>
        <dbReference type="Google" id="ProtNLM"/>
    </source>
</evidence>
<organism evidence="1">
    <name type="scientific">Mycoplasmopsis californica HAZ160_1</name>
    <dbReference type="NCBI Taxonomy" id="1397850"/>
    <lineage>
        <taxon>Bacteria</taxon>
        <taxon>Bacillati</taxon>
        <taxon>Mycoplasmatota</taxon>
        <taxon>Mycoplasmoidales</taxon>
        <taxon>Metamycoplasmataceae</taxon>
        <taxon>Mycoplasmopsis</taxon>
    </lineage>
</organism>
<reference evidence="1" key="4">
    <citation type="submission" date="2024-06" db="EMBL/GenBank/DDBJ databases">
        <authorList>
            <consortium name="Mycoplasma californicum genome sequencing consortium"/>
            <person name="Hata E."/>
            <person name="Tanaka K."/>
            <person name="Tamamura Y."/>
        </authorList>
    </citation>
    <scope>NUCLEOTIDE SEQUENCE</scope>
    <source>
        <strain evidence="1">HAZ160_1</strain>
    </source>
</reference>
<reference evidence="1" key="2">
    <citation type="journal article" date="2014" name="Genome Announc.">
        <title>Complete Genome Sequence of Mycoplasma californicum Strain HAZ160_1 from Bovine Mastitic Milk in Japan.</title>
        <authorList>
            <person name="Hata E."/>
            <person name="Murakami K."/>
        </authorList>
    </citation>
    <scope>NUCLEOTIDE SEQUENCE</scope>
    <source>
        <strain evidence="1">HAZ160_1</strain>
    </source>
</reference>
<dbReference type="PROSITE" id="PS51257">
    <property type="entry name" value="PROKAR_LIPOPROTEIN"/>
    <property type="match status" value="1"/>
</dbReference>
<dbReference type="AlphaFoldDB" id="A0AAT9F7Y4"/>
<reference evidence="1" key="1">
    <citation type="journal article" date="2014" name="Appl. Environ. Microbiol.">
        <title>Molecular Epidemiology of Cases of Mycoplasma californicum Infection in Japan.</title>
        <authorList>
            <person name="Hata E."/>
            <person name="Suzuki K."/>
            <person name="Hanyu H."/>
            <person name="Itoh M."/>
            <person name="Higuchi H."/>
            <person name="Kobayashi H."/>
        </authorList>
    </citation>
    <scope>NUCLEOTIDE SEQUENCE</scope>
    <source>
        <strain evidence="1">HAZ160_1</strain>
    </source>
</reference>
<protein>
    <recommendedName>
        <fullName evidence="2">Lipoprotein</fullName>
    </recommendedName>
</protein>
<dbReference type="NCBIfam" id="TIGR04313">
    <property type="entry name" value="aro_clust_Mycop"/>
    <property type="match status" value="1"/>
</dbReference>
<dbReference type="EMBL" id="AP013353">
    <property type="protein sequence ID" value="BAP01003.1"/>
    <property type="molecule type" value="Genomic_DNA"/>
</dbReference>
<dbReference type="KEGG" id="mcm:MCAL160_0413"/>
<accession>A0AAT9F7Y4</accession>
<dbReference type="InterPro" id="IPR027593">
    <property type="entry name" value="Aro_clust"/>
</dbReference>
<evidence type="ECO:0000313" key="1">
    <source>
        <dbReference type="EMBL" id="BAP01003.1"/>
    </source>
</evidence>
<gene>
    <name evidence="1" type="ORF">MCAL160_0413</name>
</gene>
<sequence>MMKIKKILQFALISQSLLPILSISCQQSKMVENTEKTTGNIENKHKDKWNLFLQYEYVNSLLNLVYGNNLAEKNKFIKQQIAIPNKYLTDVKEYLFYANNITAFSRSEDNGSKKVIPLQEFGPKLEQLFTQNWLWFLFNLDRFTFAYYDTFDQFKADLETLSLDIQKSSLELGSFNRPRTNEVLKHVIYESHNTENKEFHVYLLTKQGIILEISITAPLTDTKSKIPQVSVYTYSYIYPSLFQNAEELEKFDLSKYVATLETYRNFPKRRTDKILFDDKYGGEPLRFTIVDIDNKTTK</sequence>